<sequence length="142" mass="14837">MPVTSAAAFECPTKPLEAADAARIKLLLPNGDAFADVSRLNAAVDDLKTEGVLSAILIDKLISAFCGEVATESCLSDAAKITAVMRFAGRVARTVYALQDADEIILDVAFPPSVVDALSERSKASGVSPDSWIRTAVDAALQ</sequence>
<dbReference type="Proteomes" id="UP000184485">
    <property type="component" value="Unassembled WGS sequence"/>
</dbReference>
<gene>
    <name evidence="1" type="ORF">SAMN02745157_3792</name>
</gene>
<evidence type="ECO:0000313" key="2">
    <source>
        <dbReference type="Proteomes" id="UP000184485"/>
    </source>
</evidence>
<proteinExistence type="predicted"/>
<dbReference type="EMBL" id="FQUP01000004">
    <property type="protein sequence ID" value="SHG24540.1"/>
    <property type="molecule type" value="Genomic_DNA"/>
</dbReference>
<name>A0A1M5I9J9_9HYPH</name>
<organism evidence="1 2">
    <name type="scientific">Kaistia soli DSM 19436</name>
    <dbReference type="NCBI Taxonomy" id="1122133"/>
    <lineage>
        <taxon>Bacteria</taxon>
        <taxon>Pseudomonadati</taxon>
        <taxon>Pseudomonadota</taxon>
        <taxon>Alphaproteobacteria</taxon>
        <taxon>Hyphomicrobiales</taxon>
        <taxon>Kaistiaceae</taxon>
        <taxon>Kaistia</taxon>
    </lineage>
</organism>
<dbReference type="AlphaFoldDB" id="A0A1M5I9J9"/>
<protein>
    <submittedName>
        <fullName evidence="1">Uncharacterized protein</fullName>
    </submittedName>
</protein>
<evidence type="ECO:0000313" key="1">
    <source>
        <dbReference type="EMBL" id="SHG24540.1"/>
    </source>
</evidence>
<keyword evidence="2" id="KW-1185">Reference proteome</keyword>
<reference evidence="1 2" key="1">
    <citation type="submission" date="2016-11" db="EMBL/GenBank/DDBJ databases">
        <authorList>
            <person name="Jaros S."/>
            <person name="Januszkiewicz K."/>
            <person name="Wedrychowicz H."/>
        </authorList>
    </citation>
    <scope>NUCLEOTIDE SEQUENCE [LARGE SCALE GENOMIC DNA]</scope>
    <source>
        <strain evidence="1 2">DSM 19436</strain>
    </source>
</reference>
<accession>A0A1M5I9J9</accession>